<evidence type="ECO:0008006" key="4">
    <source>
        <dbReference type="Google" id="ProtNLM"/>
    </source>
</evidence>
<comment type="caution">
    <text evidence="2">The sequence shown here is derived from an EMBL/GenBank/DDBJ whole genome shotgun (WGS) entry which is preliminary data.</text>
</comment>
<dbReference type="RefSeq" id="WP_189582336.1">
    <property type="nucleotide sequence ID" value="NZ_BMYF01000013.1"/>
</dbReference>
<sequence length="170" mass="19124">MNSYLDSSYKFALIGGGFCLIAFILFGSLGYDAANFSMLLGYILTPVFLFVGIRFFKKYYNEGYLSFAHGMSVGFLIYMGIALVSGLGILIYLVLNPEAFETLKALKLQVLEVNEEMIKNQVGEESFAITLKNVQQMKPLDIALNDFLWKIVPGLFFTIIISIILRKNKI</sequence>
<feature type="transmembrane region" description="Helical" evidence="1">
    <location>
        <begin position="12"/>
        <end position="31"/>
    </location>
</feature>
<reference evidence="2" key="1">
    <citation type="journal article" date="2014" name="Int. J. Syst. Evol. Microbiol.">
        <title>Complete genome sequence of Corynebacterium casei LMG S-19264T (=DSM 44701T), isolated from a smear-ripened cheese.</title>
        <authorList>
            <consortium name="US DOE Joint Genome Institute (JGI-PGF)"/>
            <person name="Walter F."/>
            <person name="Albersmeier A."/>
            <person name="Kalinowski J."/>
            <person name="Ruckert C."/>
        </authorList>
    </citation>
    <scope>NUCLEOTIDE SEQUENCE</scope>
    <source>
        <strain evidence="2">KCTC 23224</strain>
    </source>
</reference>
<accession>A0A8J3G618</accession>
<dbReference type="InterPro" id="IPR025250">
    <property type="entry name" value="DUF4199"/>
</dbReference>
<evidence type="ECO:0000313" key="3">
    <source>
        <dbReference type="Proteomes" id="UP000642809"/>
    </source>
</evidence>
<evidence type="ECO:0000313" key="2">
    <source>
        <dbReference type="EMBL" id="GHB40878.1"/>
    </source>
</evidence>
<reference evidence="2" key="2">
    <citation type="submission" date="2020-09" db="EMBL/GenBank/DDBJ databases">
        <authorList>
            <person name="Sun Q."/>
            <person name="Kim S."/>
        </authorList>
    </citation>
    <scope>NUCLEOTIDE SEQUENCE</scope>
    <source>
        <strain evidence="2">KCTC 23224</strain>
    </source>
</reference>
<dbReference type="EMBL" id="BMYF01000013">
    <property type="protein sequence ID" value="GHB40878.1"/>
    <property type="molecule type" value="Genomic_DNA"/>
</dbReference>
<name>A0A8J3G618_9BACT</name>
<feature type="transmembrane region" description="Helical" evidence="1">
    <location>
        <begin position="76"/>
        <end position="95"/>
    </location>
</feature>
<keyword evidence="1" id="KW-0812">Transmembrane</keyword>
<dbReference type="Pfam" id="PF13858">
    <property type="entry name" value="DUF4199"/>
    <property type="match status" value="1"/>
</dbReference>
<keyword evidence="1" id="KW-0472">Membrane</keyword>
<organism evidence="2 3">
    <name type="scientific">Mongoliitalea lutea</name>
    <dbReference type="NCBI Taxonomy" id="849756"/>
    <lineage>
        <taxon>Bacteria</taxon>
        <taxon>Pseudomonadati</taxon>
        <taxon>Bacteroidota</taxon>
        <taxon>Cytophagia</taxon>
        <taxon>Cytophagales</taxon>
        <taxon>Cyclobacteriaceae</taxon>
        <taxon>Mongoliitalea</taxon>
    </lineage>
</organism>
<proteinExistence type="predicted"/>
<dbReference type="AlphaFoldDB" id="A0A8J3G618"/>
<feature type="transmembrane region" description="Helical" evidence="1">
    <location>
        <begin position="37"/>
        <end position="56"/>
    </location>
</feature>
<gene>
    <name evidence="2" type="ORF">GCM10008106_22500</name>
</gene>
<keyword evidence="3" id="KW-1185">Reference proteome</keyword>
<dbReference type="Proteomes" id="UP000642809">
    <property type="component" value="Unassembled WGS sequence"/>
</dbReference>
<protein>
    <recommendedName>
        <fullName evidence="4">DUF4199 domain-containing protein</fullName>
    </recommendedName>
</protein>
<feature type="transmembrane region" description="Helical" evidence="1">
    <location>
        <begin position="147"/>
        <end position="165"/>
    </location>
</feature>
<keyword evidence="1" id="KW-1133">Transmembrane helix</keyword>
<evidence type="ECO:0000256" key="1">
    <source>
        <dbReference type="SAM" id="Phobius"/>
    </source>
</evidence>